<protein>
    <submittedName>
        <fullName evidence="1">Uncharacterized protein</fullName>
    </submittedName>
</protein>
<reference evidence="1" key="1">
    <citation type="submission" date="2021-05" db="EMBL/GenBank/DDBJ databases">
        <authorList>
            <person name="Alioto T."/>
            <person name="Alioto T."/>
            <person name="Gomez Garrido J."/>
        </authorList>
    </citation>
    <scope>NUCLEOTIDE SEQUENCE</scope>
</reference>
<dbReference type="EMBL" id="HBUF01108751">
    <property type="protein sequence ID" value="CAG6639746.1"/>
    <property type="molecule type" value="Transcribed_RNA"/>
</dbReference>
<dbReference type="EMBL" id="HBUF01108749">
    <property type="protein sequence ID" value="CAG6639742.1"/>
    <property type="molecule type" value="Transcribed_RNA"/>
</dbReference>
<proteinExistence type="predicted"/>
<accession>A0A8D8QWL3</accession>
<sequence>MFAVRTFELKHLDLAGGRVKVSRRGILNKRVYLNTKWDSLLTTMLLSCELCTDAIHLDINPYILARIPMKLNGVEACVILNQLTNTVAERQVHLKDAVTRSCRTPQAHLLPLRVLQASVMK</sequence>
<name>A0A8D8QWL3_9HEMI</name>
<dbReference type="EMBL" id="HBUF01108750">
    <property type="protein sequence ID" value="CAG6639744.1"/>
    <property type="molecule type" value="Transcribed_RNA"/>
</dbReference>
<evidence type="ECO:0000313" key="1">
    <source>
        <dbReference type="EMBL" id="CAG6639744.1"/>
    </source>
</evidence>
<organism evidence="1">
    <name type="scientific">Cacopsylla melanoneura</name>
    <dbReference type="NCBI Taxonomy" id="428564"/>
    <lineage>
        <taxon>Eukaryota</taxon>
        <taxon>Metazoa</taxon>
        <taxon>Ecdysozoa</taxon>
        <taxon>Arthropoda</taxon>
        <taxon>Hexapoda</taxon>
        <taxon>Insecta</taxon>
        <taxon>Pterygota</taxon>
        <taxon>Neoptera</taxon>
        <taxon>Paraneoptera</taxon>
        <taxon>Hemiptera</taxon>
        <taxon>Sternorrhyncha</taxon>
        <taxon>Psylloidea</taxon>
        <taxon>Psyllidae</taxon>
        <taxon>Psyllinae</taxon>
        <taxon>Cacopsylla</taxon>
    </lineage>
</organism>
<dbReference type="AlphaFoldDB" id="A0A8D8QWL3"/>